<evidence type="ECO:0000313" key="12">
    <source>
        <dbReference type="Proteomes" id="UP000799428"/>
    </source>
</evidence>
<dbReference type="Pfam" id="PF24048">
    <property type="entry name" value="LRR_NXF1-5"/>
    <property type="match status" value="1"/>
</dbReference>
<evidence type="ECO:0000256" key="1">
    <source>
        <dbReference type="ARBA" id="ARBA00004123"/>
    </source>
</evidence>
<keyword evidence="5" id="KW-0677">Repeat</keyword>
<dbReference type="SMART" id="SM00804">
    <property type="entry name" value="TAP_C"/>
    <property type="match status" value="1"/>
</dbReference>
<dbReference type="SUPFAM" id="SSF54427">
    <property type="entry name" value="NTF2-like"/>
    <property type="match status" value="1"/>
</dbReference>
<dbReference type="InterPro" id="IPR057125">
    <property type="entry name" value="NXF1/2/3/5-like_LRR"/>
</dbReference>
<dbReference type="Pfam" id="PF03943">
    <property type="entry name" value="TAP_C"/>
    <property type="match status" value="1"/>
</dbReference>
<comment type="subcellular location">
    <subcellularLocation>
        <location evidence="1">Nucleus</location>
    </subcellularLocation>
</comment>
<keyword evidence="4" id="KW-0433">Leucine-rich repeat</keyword>
<dbReference type="SUPFAM" id="SSF52058">
    <property type="entry name" value="L domain-like"/>
    <property type="match status" value="1"/>
</dbReference>
<keyword evidence="3" id="KW-0813">Transport</keyword>
<dbReference type="InterPro" id="IPR001611">
    <property type="entry name" value="Leu-rich_rpt"/>
</dbReference>
<dbReference type="GO" id="GO:0005634">
    <property type="term" value="C:nucleus"/>
    <property type="evidence" value="ECO:0007669"/>
    <property type="project" value="UniProtKB-SubCell"/>
</dbReference>
<dbReference type="CDD" id="cd14342">
    <property type="entry name" value="UBA_TAP-C"/>
    <property type="match status" value="1"/>
</dbReference>
<dbReference type="Gene3D" id="3.10.450.50">
    <property type="match status" value="1"/>
</dbReference>
<accession>A0A6G1K5D7</accession>
<feature type="domain" description="TAP-C" evidence="10">
    <location>
        <begin position="524"/>
        <end position="575"/>
    </location>
</feature>
<name>A0A6G1K5D7_9PLEO</name>
<evidence type="ECO:0000256" key="4">
    <source>
        <dbReference type="ARBA" id="ARBA00022614"/>
    </source>
</evidence>
<comment type="similarity">
    <text evidence="2">Belongs to the NXF family.</text>
</comment>
<dbReference type="PROSITE" id="PS51450">
    <property type="entry name" value="LRR"/>
    <property type="match status" value="1"/>
</dbReference>
<dbReference type="Gene3D" id="1.10.8.10">
    <property type="entry name" value="DNA helicase RuvA subunit, C-terminal domain"/>
    <property type="match status" value="1"/>
</dbReference>
<proteinExistence type="inferred from homology"/>
<dbReference type="Pfam" id="PF22602">
    <property type="entry name" value="NXF_NTF2"/>
    <property type="match status" value="1"/>
</dbReference>
<dbReference type="GO" id="GO:0016973">
    <property type="term" value="P:poly(A)+ mRNA export from nucleus"/>
    <property type="evidence" value="ECO:0007669"/>
    <property type="project" value="TreeGrafter"/>
</dbReference>
<dbReference type="EMBL" id="MU005773">
    <property type="protein sequence ID" value="KAF2707587.1"/>
    <property type="molecule type" value="Genomic_DNA"/>
</dbReference>
<evidence type="ECO:0000256" key="5">
    <source>
        <dbReference type="ARBA" id="ARBA00022737"/>
    </source>
</evidence>
<dbReference type="PANTHER" id="PTHR10662:SF22">
    <property type="entry name" value="NUCLEAR RNA EXPORT FACTOR 1"/>
    <property type="match status" value="1"/>
</dbReference>
<reference evidence="11" key="1">
    <citation type="journal article" date="2020" name="Stud. Mycol.">
        <title>101 Dothideomycetes genomes: a test case for predicting lifestyles and emergence of pathogens.</title>
        <authorList>
            <person name="Haridas S."/>
            <person name="Albert R."/>
            <person name="Binder M."/>
            <person name="Bloem J."/>
            <person name="Labutti K."/>
            <person name="Salamov A."/>
            <person name="Andreopoulos B."/>
            <person name="Baker S."/>
            <person name="Barry K."/>
            <person name="Bills G."/>
            <person name="Bluhm B."/>
            <person name="Cannon C."/>
            <person name="Castanera R."/>
            <person name="Culley D."/>
            <person name="Daum C."/>
            <person name="Ezra D."/>
            <person name="Gonzalez J."/>
            <person name="Henrissat B."/>
            <person name="Kuo A."/>
            <person name="Liang C."/>
            <person name="Lipzen A."/>
            <person name="Lutzoni F."/>
            <person name="Magnuson J."/>
            <person name="Mondo S."/>
            <person name="Nolan M."/>
            <person name="Ohm R."/>
            <person name="Pangilinan J."/>
            <person name="Park H.-J."/>
            <person name="Ramirez L."/>
            <person name="Alfaro M."/>
            <person name="Sun H."/>
            <person name="Tritt A."/>
            <person name="Yoshinaga Y."/>
            <person name="Zwiers L.-H."/>
            <person name="Turgeon B."/>
            <person name="Goodwin S."/>
            <person name="Spatafora J."/>
            <person name="Crous P."/>
            <person name="Grigoriev I."/>
        </authorList>
    </citation>
    <scope>NUCLEOTIDE SEQUENCE</scope>
    <source>
        <strain evidence="11">CBS 279.74</strain>
    </source>
</reference>
<evidence type="ECO:0000256" key="8">
    <source>
        <dbReference type="SAM" id="MobiDB-lite"/>
    </source>
</evidence>
<sequence>MGAAPRVAQLPRPQQSTSHNSSKLTDLRVTGWTDDKEMPRLIQFLERHSSRRSPSVSRGGVPQKMIKRHKVVGDVLTIHVRPEDVPAFGKINGFQFMSAHGGQKLNIMGTGIRSNPSNDSTAPDKEVSAETAKTTALFIDFLERRYDASMKLLTLSDMAADEKIKESGIFDNPSRQSKLFPVLMAILERQLKTTEARREAIHSVTLSNNGLYNLDIVKELAYTLGHIKNLDLSHNNITSTKDLEAWKNKFRGLELLVLTGNPLETSQPGWEQEIIKWYPRLRLLNGVQVRSDAQIARLDRPKETPVPSQTGAWQDADKIAENFLLEFFNGFDNDRKGLMHKYYDNATTFTMSVNAKARGGAGDQHDRTPWDSYLPLSRNLKFIQGKKSRFLRKHRGTAKIEKAWTQIPPTRHSGIGTDKFSMDCQSIQGLPDPTGQYHAVGGLIVTVHGEYEEHRTAKGANEIVRRAFDRTFMLGPGGSVGVRVVSDLLCLRAAGGVAAWTPKDPTEVPAALPVLPASADILTPEQEAMVVHVCQATNLKREVAIQCLEAGQWNLEAAAQLFTSQKDSLPPESFN</sequence>
<dbReference type="InterPro" id="IPR002075">
    <property type="entry name" value="NTF2_dom"/>
</dbReference>
<evidence type="ECO:0000256" key="2">
    <source>
        <dbReference type="ARBA" id="ARBA00009285"/>
    </source>
</evidence>
<gene>
    <name evidence="11" type="ORF">K504DRAFT_383157</name>
</gene>
<feature type="domain" description="NTF2" evidence="9">
    <location>
        <begin position="319"/>
        <end position="491"/>
    </location>
</feature>
<organism evidence="11 12">
    <name type="scientific">Pleomassaria siparia CBS 279.74</name>
    <dbReference type="NCBI Taxonomy" id="1314801"/>
    <lineage>
        <taxon>Eukaryota</taxon>
        <taxon>Fungi</taxon>
        <taxon>Dikarya</taxon>
        <taxon>Ascomycota</taxon>
        <taxon>Pezizomycotina</taxon>
        <taxon>Dothideomycetes</taxon>
        <taxon>Pleosporomycetidae</taxon>
        <taxon>Pleosporales</taxon>
        <taxon>Pleomassariaceae</taxon>
        <taxon>Pleomassaria</taxon>
    </lineage>
</organism>
<dbReference type="GO" id="GO:0003723">
    <property type="term" value="F:RNA binding"/>
    <property type="evidence" value="ECO:0007669"/>
    <property type="project" value="TreeGrafter"/>
</dbReference>
<keyword evidence="7" id="KW-0539">Nucleus</keyword>
<evidence type="ECO:0000259" key="9">
    <source>
        <dbReference type="PROSITE" id="PS50177"/>
    </source>
</evidence>
<dbReference type="Gene3D" id="3.80.10.10">
    <property type="entry name" value="Ribonuclease Inhibitor"/>
    <property type="match status" value="1"/>
</dbReference>
<feature type="region of interest" description="Disordered" evidence="8">
    <location>
        <begin position="1"/>
        <end position="26"/>
    </location>
</feature>
<evidence type="ECO:0000259" key="10">
    <source>
        <dbReference type="PROSITE" id="PS51281"/>
    </source>
</evidence>
<feature type="compositionally biased region" description="Polar residues" evidence="8">
    <location>
        <begin position="12"/>
        <end position="24"/>
    </location>
</feature>
<evidence type="ECO:0000256" key="6">
    <source>
        <dbReference type="ARBA" id="ARBA00022816"/>
    </source>
</evidence>
<evidence type="ECO:0000256" key="7">
    <source>
        <dbReference type="ARBA" id="ARBA00023242"/>
    </source>
</evidence>
<evidence type="ECO:0000313" key="11">
    <source>
        <dbReference type="EMBL" id="KAF2707587.1"/>
    </source>
</evidence>
<keyword evidence="6" id="KW-0509">mRNA transport</keyword>
<dbReference type="InterPro" id="IPR032675">
    <property type="entry name" value="LRR_dom_sf"/>
</dbReference>
<dbReference type="InterPro" id="IPR005637">
    <property type="entry name" value="TAP_C_dom"/>
</dbReference>
<dbReference type="AlphaFoldDB" id="A0A6G1K5D7"/>
<dbReference type="PANTHER" id="PTHR10662">
    <property type="entry name" value="NUCLEAR RNA EXPORT FACTOR"/>
    <property type="match status" value="1"/>
</dbReference>
<dbReference type="InterPro" id="IPR032710">
    <property type="entry name" value="NTF2-like_dom_sf"/>
</dbReference>
<dbReference type="PROSITE" id="PS51281">
    <property type="entry name" value="TAP_C"/>
    <property type="match status" value="1"/>
</dbReference>
<keyword evidence="12" id="KW-1185">Reference proteome</keyword>
<dbReference type="InterPro" id="IPR018222">
    <property type="entry name" value="Nuclear_transport_factor_2_euk"/>
</dbReference>
<protein>
    <submittedName>
        <fullName evidence="11">NTF2-like protein</fullName>
    </submittedName>
</protein>
<dbReference type="Proteomes" id="UP000799428">
    <property type="component" value="Unassembled WGS sequence"/>
</dbReference>
<dbReference type="InterPro" id="IPR009060">
    <property type="entry name" value="UBA-like_sf"/>
</dbReference>
<dbReference type="SUPFAM" id="SSF46934">
    <property type="entry name" value="UBA-like"/>
    <property type="match status" value="1"/>
</dbReference>
<dbReference type="InterPro" id="IPR030217">
    <property type="entry name" value="NXF_fam"/>
</dbReference>
<evidence type="ECO:0000256" key="3">
    <source>
        <dbReference type="ARBA" id="ARBA00022448"/>
    </source>
</evidence>
<dbReference type="OrthoDB" id="25872at2759"/>
<dbReference type="PROSITE" id="PS50177">
    <property type="entry name" value="NTF2_DOMAIN"/>
    <property type="match status" value="1"/>
</dbReference>